<dbReference type="InterPro" id="IPR029044">
    <property type="entry name" value="Nucleotide-diphossugar_trans"/>
</dbReference>
<keyword evidence="3" id="KW-0808">Transferase</keyword>
<evidence type="ECO:0000256" key="1">
    <source>
        <dbReference type="ARBA" id="ARBA00006739"/>
    </source>
</evidence>
<protein>
    <submittedName>
        <fullName evidence="3">Glycosyl transferase family 2</fullName>
    </submittedName>
</protein>
<dbReference type="InterPro" id="IPR001173">
    <property type="entry name" value="Glyco_trans_2-like"/>
</dbReference>
<evidence type="ECO:0000313" key="3">
    <source>
        <dbReference type="EMBL" id="GGA05407.1"/>
    </source>
</evidence>
<dbReference type="PANTHER" id="PTHR22916">
    <property type="entry name" value="GLYCOSYLTRANSFERASE"/>
    <property type="match status" value="1"/>
</dbReference>
<dbReference type="PANTHER" id="PTHR22916:SF3">
    <property type="entry name" value="UDP-GLCNAC:BETAGAL BETA-1,3-N-ACETYLGLUCOSAMINYLTRANSFERASE-LIKE PROTEIN 1"/>
    <property type="match status" value="1"/>
</dbReference>
<evidence type="ECO:0000259" key="2">
    <source>
        <dbReference type="Pfam" id="PF00535"/>
    </source>
</evidence>
<dbReference type="Proteomes" id="UP000615455">
    <property type="component" value="Unassembled WGS sequence"/>
</dbReference>
<feature type="domain" description="Glycosyltransferase 2-like" evidence="2">
    <location>
        <begin position="24"/>
        <end position="170"/>
    </location>
</feature>
<evidence type="ECO:0000313" key="4">
    <source>
        <dbReference type="Proteomes" id="UP000615455"/>
    </source>
</evidence>
<reference evidence="4" key="1">
    <citation type="journal article" date="2019" name="Int. J. Syst. Evol. Microbiol.">
        <title>The Global Catalogue of Microorganisms (GCM) 10K type strain sequencing project: providing services to taxonomists for standard genome sequencing and annotation.</title>
        <authorList>
            <consortium name="The Broad Institute Genomics Platform"/>
            <consortium name="The Broad Institute Genome Sequencing Center for Infectious Disease"/>
            <person name="Wu L."/>
            <person name="Ma J."/>
        </authorList>
    </citation>
    <scope>NUCLEOTIDE SEQUENCE [LARGE SCALE GENOMIC DNA]</scope>
    <source>
        <strain evidence="4">CGMCC 1.15043</strain>
    </source>
</reference>
<dbReference type="Pfam" id="PF00535">
    <property type="entry name" value="Glycos_transf_2"/>
    <property type="match status" value="1"/>
</dbReference>
<dbReference type="GO" id="GO:0016740">
    <property type="term" value="F:transferase activity"/>
    <property type="evidence" value="ECO:0007669"/>
    <property type="project" value="UniProtKB-KW"/>
</dbReference>
<keyword evidence="4" id="KW-1185">Reference proteome</keyword>
<gene>
    <name evidence="3" type="ORF">GCM10008018_59260</name>
</gene>
<accession>A0ABQ1FCI7</accession>
<proteinExistence type="inferred from homology"/>
<dbReference type="EMBL" id="BMHE01000048">
    <property type="protein sequence ID" value="GGA05407.1"/>
    <property type="molecule type" value="Genomic_DNA"/>
</dbReference>
<name>A0ABQ1FCI7_9BACL</name>
<comment type="similarity">
    <text evidence="1">Belongs to the glycosyltransferase 2 family.</text>
</comment>
<organism evidence="3 4">
    <name type="scientific">Paenibacillus marchantiophytorum</name>
    <dbReference type="NCBI Taxonomy" id="1619310"/>
    <lineage>
        <taxon>Bacteria</taxon>
        <taxon>Bacillati</taxon>
        <taxon>Bacillota</taxon>
        <taxon>Bacilli</taxon>
        <taxon>Bacillales</taxon>
        <taxon>Paenibacillaceae</taxon>
        <taxon>Paenibacillus</taxon>
    </lineage>
</organism>
<comment type="caution">
    <text evidence="3">The sequence shown here is derived from an EMBL/GenBank/DDBJ whole genome shotgun (WGS) entry which is preliminary data.</text>
</comment>
<dbReference type="SUPFAM" id="SSF53448">
    <property type="entry name" value="Nucleotide-diphospho-sugar transferases"/>
    <property type="match status" value="1"/>
</dbReference>
<dbReference type="Gene3D" id="3.90.550.10">
    <property type="entry name" value="Spore Coat Polysaccharide Biosynthesis Protein SpsA, Chain A"/>
    <property type="match status" value="1"/>
</dbReference>
<sequence>MRSFIFASKAYRMVRGESMYPKVSIIIPFYNDPYIEQAIVSALGQTYPNIEIIVVDDGSTSHQEKIAPFLSRIHYLGKANGGTGSALNYGIRMATGQYIVWLSSDDMLYPDKVERQLLFMLEHHSSISYTSFDEIDGYNNVIGRHKSLFFPNQTELVRAFMSFDPINGCTVMLKKELFTYIGYFNESLLYTQDYDLWIRTLLGRVHIHYLNIPLTMYRWHGEMGTKKHWPAILSEIEHIQAYYRDRLLNYVHQMGG</sequence>